<proteinExistence type="predicted"/>
<feature type="region of interest" description="Disordered" evidence="1">
    <location>
        <begin position="58"/>
        <end position="96"/>
    </location>
</feature>
<comment type="caution">
    <text evidence="2">The sequence shown here is derived from an EMBL/GenBank/DDBJ whole genome shotgun (WGS) entry which is preliminary data.</text>
</comment>
<reference evidence="2" key="1">
    <citation type="submission" date="2021-03" db="EMBL/GenBank/DDBJ databases">
        <title>Draft genome sequence of rust myrtle Austropuccinia psidii MF-1, a brazilian biotype.</title>
        <authorList>
            <person name="Quecine M.C."/>
            <person name="Pachon D.M.R."/>
            <person name="Bonatelli M.L."/>
            <person name="Correr F.H."/>
            <person name="Franceschini L.M."/>
            <person name="Leite T.F."/>
            <person name="Margarido G.R.A."/>
            <person name="Almeida C.A."/>
            <person name="Ferrarezi J.A."/>
            <person name="Labate C.A."/>
        </authorList>
    </citation>
    <scope>NUCLEOTIDE SEQUENCE</scope>
    <source>
        <strain evidence="2">MF-1</strain>
    </source>
</reference>
<keyword evidence="3" id="KW-1185">Reference proteome</keyword>
<dbReference type="Proteomes" id="UP000765509">
    <property type="component" value="Unassembled WGS sequence"/>
</dbReference>
<organism evidence="2 3">
    <name type="scientific">Austropuccinia psidii MF-1</name>
    <dbReference type="NCBI Taxonomy" id="1389203"/>
    <lineage>
        <taxon>Eukaryota</taxon>
        <taxon>Fungi</taxon>
        <taxon>Dikarya</taxon>
        <taxon>Basidiomycota</taxon>
        <taxon>Pucciniomycotina</taxon>
        <taxon>Pucciniomycetes</taxon>
        <taxon>Pucciniales</taxon>
        <taxon>Sphaerophragmiaceae</taxon>
        <taxon>Austropuccinia</taxon>
    </lineage>
</organism>
<evidence type="ECO:0000313" key="3">
    <source>
        <dbReference type="Proteomes" id="UP000765509"/>
    </source>
</evidence>
<sequence length="96" mass="10451">MIIISDSPTNPNSEVSEEFEVVTNSIGHQSSTSPYQPAYKNFKSQVIPSTLRNFQQFLSTIPSPSPNSSTARPALVSPVRPSPIPQPRTSPIVTLQ</sequence>
<evidence type="ECO:0000256" key="1">
    <source>
        <dbReference type="SAM" id="MobiDB-lite"/>
    </source>
</evidence>
<dbReference type="EMBL" id="AVOT02003393">
    <property type="protein sequence ID" value="MBW0473376.1"/>
    <property type="molecule type" value="Genomic_DNA"/>
</dbReference>
<protein>
    <submittedName>
        <fullName evidence="2">Uncharacterized protein</fullName>
    </submittedName>
</protein>
<name>A0A9Q3BZ09_9BASI</name>
<accession>A0A9Q3BZ09</accession>
<gene>
    <name evidence="2" type="ORF">O181_013091</name>
</gene>
<evidence type="ECO:0000313" key="2">
    <source>
        <dbReference type="EMBL" id="MBW0473376.1"/>
    </source>
</evidence>
<dbReference type="AlphaFoldDB" id="A0A9Q3BZ09"/>